<organism evidence="1 2">
    <name type="scientific">Pseudoscardovia suis</name>
    <dbReference type="NCBI Taxonomy" id="987063"/>
    <lineage>
        <taxon>Bacteria</taxon>
        <taxon>Bacillati</taxon>
        <taxon>Actinomycetota</taxon>
        <taxon>Actinomycetes</taxon>
        <taxon>Bifidobacteriales</taxon>
        <taxon>Bifidobacteriaceae</taxon>
        <taxon>Pseudoscardovia</taxon>
    </lineage>
</organism>
<protein>
    <submittedName>
        <fullName evidence="1">Uncharacterized protein</fullName>
    </submittedName>
</protein>
<name>A0A261EQ54_9BIFI</name>
<keyword evidence="2" id="KW-1185">Reference proteome</keyword>
<dbReference type="EMBL" id="MWWQ01000019">
    <property type="protein sequence ID" value="OZG48816.1"/>
    <property type="molecule type" value="Genomic_DNA"/>
</dbReference>
<dbReference type="Proteomes" id="UP000216454">
    <property type="component" value="Unassembled WGS sequence"/>
</dbReference>
<gene>
    <name evidence="1" type="ORF">PSSU_1640</name>
</gene>
<comment type="caution">
    <text evidence="1">The sequence shown here is derived from an EMBL/GenBank/DDBJ whole genome shotgun (WGS) entry which is preliminary data.</text>
</comment>
<dbReference type="RefSeq" id="WP_157847263.1">
    <property type="nucleotide sequence ID" value="NZ_MWWQ01000019.1"/>
</dbReference>
<evidence type="ECO:0000313" key="2">
    <source>
        <dbReference type="Proteomes" id="UP000216454"/>
    </source>
</evidence>
<evidence type="ECO:0000313" key="1">
    <source>
        <dbReference type="EMBL" id="OZG48816.1"/>
    </source>
</evidence>
<accession>A0A261EQ54</accession>
<reference evidence="1 2" key="1">
    <citation type="journal article" date="2017" name="BMC Genomics">
        <title>Comparative genomic and phylogenomic analyses of the Bifidobacteriaceae family.</title>
        <authorList>
            <person name="Lugli G.A."/>
            <person name="Milani C."/>
            <person name="Turroni F."/>
            <person name="Duranti S."/>
            <person name="Mancabelli L."/>
            <person name="Mangifesta M."/>
            <person name="Ferrario C."/>
            <person name="Modesto M."/>
            <person name="Mattarelli P."/>
            <person name="Jiri K."/>
            <person name="van Sinderen D."/>
            <person name="Ventura M."/>
        </authorList>
    </citation>
    <scope>NUCLEOTIDE SEQUENCE [LARGE SCALE GENOMIC DNA]</scope>
    <source>
        <strain evidence="1 2">DSM 24744</strain>
    </source>
</reference>
<dbReference type="AlphaFoldDB" id="A0A261EQ54"/>
<proteinExistence type="predicted"/>
<sequence>MGYDTYERLDDIMQQRYGVGFNPDTEEDLMRFFTRLADQFGEDELLTAWGMACAQYADPIAAFSKLKGILLNRRRFTSFIDS</sequence>